<dbReference type="OMA" id="FGHTCPE"/>
<feature type="compositionally biased region" description="Polar residues" evidence="2">
    <location>
        <begin position="353"/>
        <end position="362"/>
    </location>
</feature>
<gene>
    <name evidence="3" type="ORF">PKNOH_S140239100</name>
</gene>
<feature type="region of interest" description="Disordered" evidence="2">
    <location>
        <begin position="1043"/>
        <end position="1076"/>
    </location>
</feature>
<dbReference type="EMBL" id="NETL01000028">
    <property type="protein sequence ID" value="OTN64083.1"/>
    <property type="molecule type" value="Genomic_DNA"/>
</dbReference>
<organism evidence="3 4">
    <name type="scientific">Plasmodium knowlesi</name>
    <dbReference type="NCBI Taxonomy" id="5850"/>
    <lineage>
        <taxon>Eukaryota</taxon>
        <taxon>Sar</taxon>
        <taxon>Alveolata</taxon>
        <taxon>Apicomplexa</taxon>
        <taxon>Aconoidasida</taxon>
        <taxon>Haemosporida</taxon>
        <taxon>Plasmodiidae</taxon>
        <taxon>Plasmodium</taxon>
        <taxon>Plasmodium (Plasmodium)</taxon>
    </lineage>
</organism>
<comment type="caution">
    <text evidence="3">The sequence shown here is derived from an EMBL/GenBank/DDBJ whole genome shotgun (WGS) entry which is preliminary data.</text>
</comment>
<feature type="coiled-coil region" evidence="1">
    <location>
        <begin position="171"/>
        <end position="205"/>
    </location>
</feature>
<evidence type="ECO:0000313" key="4">
    <source>
        <dbReference type="Proteomes" id="UP000195012"/>
    </source>
</evidence>
<evidence type="ECO:0000256" key="2">
    <source>
        <dbReference type="SAM" id="MobiDB-lite"/>
    </source>
</evidence>
<feature type="region of interest" description="Disordered" evidence="2">
    <location>
        <begin position="352"/>
        <end position="547"/>
    </location>
</feature>
<feature type="coiled-coil region" evidence="1">
    <location>
        <begin position="7"/>
        <end position="41"/>
    </location>
</feature>
<keyword evidence="1" id="KW-0175">Coiled coil</keyword>
<feature type="coiled-coil region" evidence="1">
    <location>
        <begin position="83"/>
        <end position="128"/>
    </location>
</feature>
<dbReference type="eggNOG" id="ENOG502SMD2">
    <property type="taxonomic scope" value="Eukaryota"/>
</dbReference>
<reference evidence="3 4" key="1">
    <citation type="submission" date="2017-05" db="EMBL/GenBank/DDBJ databases">
        <title>PacBio assembly of a Plasmodium knowlesi genome sequence with Hi-C correction and manual annotation of the SICAvar gene family.</title>
        <authorList>
            <person name="Lapp S.A."/>
            <person name="Geraldo J.A."/>
            <person name="Chien J.-T."/>
            <person name="Ay F."/>
            <person name="Pakala S.B."/>
            <person name="Batugedara G."/>
            <person name="Humphrey J.C."/>
            <person name="Debarry J.D."/>
            <person name="Le Roch K.G."/>
            <person name="Galinski M.R."/>
            <person name="Kissinger J.C."/>
        </authorList>
    </citation>
    <scope>NUCLEOTIDE SEQUENCE [LARGE SCALE GENOMIC DNA]</scope>
    <source>
        <strain evidence="4">Malayan Strain Pk1 (A+)</strain>
    </source>
</reference>
<name>A0A1Y3DGJ2_PLAKN</name>
<evidence type="ECO:0000256" key="1">
    <source>
        <dbReference type="SAM" id="Coils"/>
    </source>
</evidence>
<evidence type="ECO:0000313" key="3">
    <source>
        <dbReference type="EMBL" id="OTN64083.1"/>
    </source>
</evidence>
<dbReference type="OrthoDB" id="360742at2759"/>
<dbReference type="VEuPathDB" id="PlasmoDB:PKNOH_S140239100"/>
<feature type="compositionally biased region" description="Polar residues" evidence="2">
    <location>
        <begin position="509"/>
        <end position="518"/>
    </location>
</feature>
<evidence type="ECO:0008006" key="5">
    <source>
        <dbReference type="Google" id="ProtNLM"/>
    </source>
</evidence>
<feature type="region of interest" description="Disordered" evidence="2">
    <location>
        <begin position="831"/>
        <end position="941"/>
    </location>
</feature>
<proteinExistence type="predicted"/>
<feature type="compositionally biased region" description="Basic and acidic residues" evidence="2">
    <location>
        <begin position="494"/>
        <end position="505"/>
    </location>
</feature>
<feature type="compositionally biased region" description="Acidic residues" evidence="2">
    <location>
        <begin position="464"/>
        <end position="485"/>
    </location>
</feature>
<dbReference type="VEuPathDB" id="PlasmoDB:PKA1H_140026500"/>
<feature type="compositionally biased region" description="Basic residues" evidence="2">
    <location>
        <begin position="369"/>
        <end position="395"/>
    </location>
</feature>
<protein>
    <recommendedName>
        <fullName evidence="5">PH domain-containing protein</fullName>
    </recommendedName>
</protein>
<accession>A0A1Y3DGJ2</accession>
<sequence>MEERNVLDYAEVIIDRQRDKINELEKKLVELRSSSEELQKNALKNDEENKTLRLELNRKKENDMMLDMQLSKENEFLQKINILEKQLLKRDTLLEELNNLLKKRKYEYELLLQEKENLTNTLNMMRSDMCKNWKKEKLKEEECLNNEKESENFLNLYKNNNEELHITKRCLIQIETELHLYKKQNEKQKNEIQRLYKIISCMNKEKALTPPVVLALQNDYVRDRNSKALNEYMQVKTIQDCPPGLSTQMENKVTILKHISPEKNIQQRMIYDENLLKLNLMQSQEQKNLFNKILETLNKIQYEKSGDNKIDFFFSSSVLHFLESNKEHKLLRTNNESLKHFFSLTTESEEDSGQLSDVSSYNPLEEKTHLRKNKKDKRQMKKQKREKTKKKKKKNDRILHSPFSIKKSKWGKKKKEKGGVGPKHKLARSEDSSIEDDDGDAQRGHGDKTTTISDDTSHGTSEEITSEEDTHSDDDDEDDNGEGGESESGVSASSDDKSSNSKSDDDTGIDSQGNSHTPSAKRRHQKGGTSDESESNTDGDNINHIKNKGSYIGNKKALLNFERYKEKFIGITNKEIFLYNKKGDEEPVYVLKNKNVKNVKTFYNRQVYMLEYISFDNIPEKHYFLIKDDDKSLRMYYALQYAGIMKHEMDKFQGEEENKNDYVGKLNKNYYENKTQGVNDPQEKASYCNKLNSSYQEITVNIFTPSGIDRNGNNIPYLCSNVLIKRSSQNNHLMLKNFNSKKTYINCQHYHMDYKNNKFTLYFNEFKDQHIILPKSKGCMGILQDILNQMRWKNSHQIYESVKKGAYDDEDVESADVSSYGSEGVVAGKGKYDTREKMGEGGAHRGGAPDKESNGEWVRDRDNDGGRDIFREMDKSRSREMDAKREKEGDTKMEIPREGFIDKGVGRDSYRSKEREWEQEWEGQKERDLEKDEEDRKDSILANSNMSDKMADTFYIKENVLYISKDGNPFKKDQMSFNDENAYKFPNEKVQILRDDNAQELTFIKSEENKDEETYIFHYPKKEKYDHVISKLGNNNFNVIQKSDYDKMKKQEKKEEREKKSFNADSDAKTEPGKEKMEKADKFIKNNQVVVIEKGLLSIYKDYGNENSVPIIKFTCDSCDVHANEQNGEISIKETSKGSNDKIVLDCLNKTEFHRWKNALRFGGFIKGESVSISYMNLKKHIFSINLFDNLDIKSLVRVNNNFIYIYPNNEINKPLFSFDKEKIELVVIPNIRKIRIYMQRDTVYEQRYDITISLARDFLNIKEQIEKYNFHTLNKKKIQKIRKPFVLCKKNIIAIHRDKYKLKPDLILEKKNCTVLYDKNKFTITFKIRNKLDTTQEDIKIVTLSNAVNFSKWLVTLKVASFIPGFNDVEDDISFPTIVYGHTSPEATSLLGKRNSFMNFFKK</sequence>
<dbReference type="Proteomes" id="UP000195012">
    <property type="component" value="Unassembled WGS sequence"/>
</dbReference>
<feature type="compositionally biased region" description="Basic and acidic residues" evidence="2">
    <location>
        <begin position="831"/>
        <end position="939"/>
    </location>
</feature>
<dbReference type="VEuPathDB" id="PlasmoDB:PKNH_1421300"/>
<feature type="compositionally biased region" description="Basic residues" evidence="2">
    <location>
        <begin position="406"/>
        <end position="426"/>
    </location>
</feature>